<dbReference type="AlphaFoldDB" id="A0A382CF51"/>
<proteinExistence type="predicted"/>
<protein>
    <submittedName>
        <fullName evidence="1">Uncharacterized protein</fullName>
    </submittedName>
</protein>
<accession>A0A382CF51</accession>
<gene>
    <name evidence="1" type="ORF">METZ01_LOCUS177579</name>
</gene>
<reference evidence="1" key="1">
    <citation type="submission" date="2018-05" db="EMBL/GenBank/DDBJ databases">
        <authorList>
            <person name="Lanie J.A."/>
            <person name="Ng W.-L."/>
            <person name="Kazmierczak K.M."/>
            <person name="Andrzejewski T.M."/>
            <person name="Davidsen T.M."/>
            <person name="Wayne K.J."/>
            <person name="Tettelin H."/>
            <person name="Glass J.I."/>
            <person name="Rusch D."/>
            <person name="Podicherti R."/>
            <person name="Tsui H.-C.T."/>
            <person name="Winkler M.E."/>
        </authorList>
    </citation>
    <scope>NUCLEOTIDE SEQUENCE</scope>
</reference>
<evidence type="ECO:0000313" key="1">
    <source>
        <dbReference type="EMBL" id="SVB24725.1"/>
    </source>
</evidence>
<organism evidence="1">
    <name type="scientific">marine metagenome</name>
    <dbReference type="NCBI Taxonomy" id="408172"/>
    <lineage>
        <taxon>unclassified sequences</taxon>
        <taxon>metagenomes</taxon>
        <taxon>ecological metagenomes</taxon>
    </lineage>
</organism>
<dbReference type="EMBL" id="UINC01034219">
    <property type="protein sequence ID" value="SVB24725.1"/>
    <property type="molecule type" value="Genomic_DNA"/>
</dbReference>
<name>A0A382CF51_9ZZZZ</name>
<sequence length="37" mass="4359">MIVFERAKTLENTRKIPIQSCYRLHALVAFHVYILLA</sequence>